<name>A0A9W7T4B0_TRIRA</name>
<dbReference type="GO" id="GO:0030335">
    <property type="term" value="P:positive regulation of cell migration"/>
    <property type="evidence" value="ECO:0007669"/>
    <property type="project" value="TreeGrafter"/>
</dbReference>
<dbReference type="Gene3D" id="2.10.90.10">
    <property type="entry name" value="Cystine-knot cytokines"/>
    <property type="match status" value="1"/>
</dbReference>
<protein>
    <submittedName>
        <fullName evidence="8">Adenylate cyclase</fullName>
    </submittedName>
</protein>
<evidence type="ECO:0000256" key="4">
    <source>
        <dbReference type="RuleBase" id="RU003818"/>
    </source>
</evidence>
<evidence type="ECO:0000313" key="9">
    <source>
        <dbReference type="Proteomes" id="UP001059041"/>
    </source>
</evidence>
<proteinExistence type="inferred from homology"/>
<dbReference type="GO" id="GO:0008284">
    <property type="term" value="P:positive regulation of cell population proliferation"/>
    <property type="evidence" value="ECO:0007669"/>
    <property type="project" value="TreeGrafter"/>
</dbReference>
<evidence type="ECO:0000259" key="7">
    <source>
        <dbReference type="PROSITE" id="PS50278"/>
    </source>
</evidence>
<comment type="similarity">
    <text evidence="1 4">Belongs to the PDGF/VEGF growth factor family.</text>
</comment>
<dbReference type="InterPro" id="IPR029034">
    <property type="entry name" value="Cystine-knot_cytokine"/>
</dbReference>
<dbReference type="InterPro" id="IPR023581">
    <property type="entry name" value="PD_growth_factor_CS"/>
</dbReference>
<dbReference type="FunFam" id="2.10.90.10:FF:000041">
    <property type="entry name" value="Platelet-derived growth factor beta polypeptide b"/>
    <property type="match status" value="1"/>
</dbReference>
<dbReference type="PROSITE" id="PS00249">
    <property type="entry name" value="PDGF_1"/>
    <property type="match status" value="1"/>
</dbReference>
<evidence type="ECO:0000256" key="1">
    <source>
        <dbReference type="ARBA" id="ARBA00006686"/>
    </source>
</evidence>
<feature type="compositionally biased region" description="Polar residues" evidence="5">
    <location>
        <begin position="405"/>
        <end position="414"/>
    </location>
</feature>
<keyword evidence="9" id="KW-1185">Reference proteome</keyword>
<feature type="domain" description="Platelet-derived growth factor (PDGF) family profile" evidence="7">
    <location>
        <begin position="74"/>
        <end position="177"/>
    </location>
</feature>
<reference evidence="8" key="1">
    <citation type="submission" date="2021-02" db="EMBL/GenBank/DDBJ databases">
        <title>Comparative genomics reveals that relaxation of natural selection precedes convergent phenotypic evolution of cavefish.</title>
        <authorList>
            <person name="Peng Z."/>
        </authorList>
    </citation>
    <scope>NUCLEOTIDE SEQUENCE</scope>
    <source>
        <tissue evidence="8">Muscle</tissue>
    </source>
</reference>
<dbReference type="InterPro" id="IPR006782">
    <property type="entry name" value="PDGF_N"/>
</dbReference>
<organism evidence="8 9">
    <name type="scientific">Triplophysa rosa</name>
    <name type="common">Cave loach</name>
    <dbReference type="NCBI Taxonomy" id="992332"/>
    <lineage>
        <taxon>Eukaryota</taxon>
        <taxon>Metazoa</taxon>
        <taxon>Chordata</taxon>
        <taxon>Craniata</taxon>
        <taxon>Vertebrata</taxon>
        <taxon>Euteleostomi</taxon>
        <taxon>Actinopterygii</taxon>
        <taxon>Neopterygii</taxon>
        <taxon>Teleostei</taxon>
        <taxon>Ostariophysi</taxon>
        <taxon>Cypriniformes</taxon>
        <taxon>Nemacheilidae</taxon>
        <taxon>Triplophysa</taxon>
    </lineage>
</organism>
<dbReference type="InterPro" id="IPR000072">
    <property type="entry name" value="PDGF/VEGF_dom"/>
</dbReference>
<dbReference type="EMBL" id="JAFHDT010000025">
    <property type="protein sequence ID" value="KAI7791485.1"/>
    <property type="molecule type" value="Genomic_DNA"/>
</dbReference>
<feature type="compositionally biased region" description="Polar residues" evidence="5">
    <location>
        <begin position="351"/>
        <end position="364"/>
    </location>
</feature>
<dbReference type="GO" id="GO:0070374">
    <property type="term" value="P:positive regulation of ERK1 and ERK2 cascade"/>
    <property type="evidence" value="ECO:0007669"/>
    <property type="project" value="TreeGrafter"/>
</dbReference>
<accession>A0A9W7T4B0</accession>
<feature type="compositionally biased region" description="Basic and acidic residues" evidence="5">
    <location>
        <begin position="417"/>
        <end position="427"/>
    </location>
</feature>
<gene>
    <name evidence="8" type="ORF">IRJ41_020042</name>
</gene>
<feature type="region of interest" description="Disordered" evidence="5">
    <location>
        <begin position="273"/>
        <end position="367"/>
    </location>
</feature>
<dbReference type="Pfam" id="PF04692">
    <property type="entry name" value="PDGF_N"/>
    <property type="match status" value="1"/>
</dbReference>
<feature type="region of interest" description="Disordered" evidence="5">
    <location>
        <begin position="175"/>
        <end position="218"/>
    </location>
</feature>
<feature type="region of interest" description="Disordered" evidence="5">
    <location>
        <begin position="384"/>
        <end position="496"/>
    </location>
</feature>
<keyword evidence="2 4" id="KW-0339">Growth factor</keyword>
<feature type="compositionally biased region" description="Basic residues" evidence="5">
    <location>
        <begin position="428"/>
        <end position="441"/>
    </location>
</feature>
<evidence type="ECO:0000256" key="5">
    <source>
        <dbReference type="SAM" id="MobiDB-lite"/>
    </source>
</evidence>
<dbReference type="Pfam" id="PF00341">
    <property type="entry name" value="PDGF"/>
    <property type="match status" value="1"/>
</dbReference>
<dbReference type="GO" id="GO:0048008">
    <property type="term" value="P:platelet-derived growth factor receptor signaling pathway"/>
    <property type="evidence" value="ECO:0007669"/>
    <property type="project" value="TreeGrafter"/>
</dbReference>
<dbReference type="SMART" id="SM00141">
    <property type="entry name" value="PDGF"/>
    <property type="match status" value="1"/>
</dbReference>
<dbReference type="PANTHER" id="PTHR11633">
    <property type="entry name" value="PLATELET-DERIVED GROWTH FACTOR"/>
    <property type="match status" value="1"/>
</dbReference>
<dbReference type="GO" id="GO:0016020">
    <property type="term" value="C:membrane"/>
    <property type="evidence" value="ECO:0007669"/>
    <property type="project" value="InterPro"/>
</dbReference>
<evidence type="ECO:0000256" key="6">
    <source>
        <dbReference type="SAM" id="SignalP"/>
    </source>
</evidence>
<dbReference type="PANTHER" id="PTHR11633:SF15">
    <property type="entry name" value="ADENYLATE CYCLASE, TERMINAL-DIFFERENTIATION SPECIFIC"/>
    <property type="match status" value="1"/>
</dbReference>
<dbReference type="GO" id="GO:0008083">
    <property type="term" value="F:growth factor activity"/>
    <property type="evidence" value="ECO:0007669"/>
    <property type="project" value="UniProtKB-KW"/>
</dbReference>
<feature type="compositionally biased region" description="Basic residues" evidence="5">
    <location>
        <begin position="475"/>
        <end position="487"/>
    </location>
</feature>
<dbReference type="GO" id="GO:0051781">
    <property type="term" value="P:positive regulation of cell division"/>
    <property type="evidence" value="ECO:0007669"/>
    <property type="project" value="UniProtKB-KW"/>
</dbReference>
<feature type="compositionally biased region" description="Basic and acidic residues" evidence="5">
    <location>
        <begin position="203"/>
        <end position="218"/>
    </location>
</feature>
<feature type="compositionally biased region" description="Low complexity" evidence="5">
    <location>
        <begin position="330"/>
        <end position="346"/>
    </location>
</feature>
<feature type="compositionally biased region" description="Polar residues" evidence="5">
    <location>
        <begin position="308"/>
        <end position="320"/>
    </location>
</feature>
<evidence type="ECO:0000256" key="3">
    <source>
        <dbReference type="ARBA" id="ARBA00023246"/>
    </source>
</evidence>
<evidence type="ECO:0000313" key="8">
    <source>
        <dbReference type="EMBL" id="KAI7791485.1"/>
    </source>
</evidence>
<dbReference type="GO" id="GO:0005161">
    <property type="term" value="F:platelet-derived growth factor receptor binding"/>
    <property type="evidence" value="ECO:0007669"/>
    <property type="project" value="TreeGrafter"/>
</dbReference>
<sequence length="496" mass="56919">MSSRLLLLVLAALAACQCSGRSQGDPIPSSLVDLVLNTPISSMDDLKRLLDVESVEEDDEKPENEIHANQTHRRFSRSLSVQVAHQAMCKVRTEVMEVTRAMLDKRNTDFLLWPPCVEVQRCSGCCNTRVLQCVPVSIDTRHLQMTKIKFINRQPVYEKVIIPVEDHVTCSCQPHLSPNAPRLQTTPLPPPRPHPKVTAPKRQSKEELHRHDELKNNQRLHLEDKETHELQWQSKYTLSHTQGYRQSLSQHALTHTPAGTVNVYKGVVPTRQTTLGAPHMMSDETQTEEVEEHRRKPEHHTHVGSGDGTTVKTPTVGQHYTQHHHDEQQSKPQQPHHQTTPQQQKHNPTHDSIQSEHSVPNSGQLDPISRTYSHVEVIGQSSGLSEVLSDHQSEVRKHHHHHQSETSNDQNVPQEQEMEKHQEETQHHLRHQHHHHQHHHTTQGFSHQQITQQTVTKAPRTTPSAPQTPPPLQPLRKRRRKHRRRMSKASMRAMIM</sequence>
<dbReference type="GO" id="GO:0051897">
    <property type="term" value="P:positive regulation of phosphatidylinositol 3-kinase/protein kinase B signal transduction"/>
    <property type="evidence" value="ECO:0007669"/>
    <property type="project" value="TreeGrafter"/>
</dbReference>
<comment type="caution">
    <text evidence="8">The sequence shown here is derived from an EMBL/GenBank/DDBJ whole genome shotgun (WGS) entry which is preliminary data.</text>
</comment>
<dbReference type="GO" id="GO:0005615">
    <property type="term" value="C:extracellular space"/>
    <property type="evidence" value="ECO:0007669"/>
    <property type="project" value="TreeGrafter"/>
</dbReference>
<feature type="chain" id="PRO_5040956739" evidence="6">
    <location>
        <begin position="25"/>
        <end position="496"/>
    </location>
</feature>
<dbReference type="AlphaFoldDB" id="A0A9W7T4B0"/>
<dbReference type="PROSITE" id="PS50278">
    <property type="entry name" value="PDGF_2"/>
    <property type="match status" value="1"/>
</dbReference>
<keyword evidence="6" id="KW-0732">Signal</keyword>
<dbReference type="Proteomes" id="UP001059041">
    <property type="component" value="Linkage Group LG25"/>
</dbReference>
<evidence type="ECO:0000256" key="2">
    <source>
        <dbReference type="ARBA" id="ARBA00023030"/>
    </source>
</evidence>
<feature type="signal peptide" evidence="6">
    <location>
        <begin position="1"/>
        <end position="24"/>
    </location>
</feature>
<keyword evidence="3" id="KW-0497">Mitogen</keyword>
<dbReference type="PROSITE" id="PS51257">
    <property type="entry name" value="PROKAR_LIPOPROTEIN"/>
    <property type="match status" value="1"/>
</dbReference>
<dbReference type="SUPFAM" id="SSF57501">
    <property type="entry name" value="Cystine-knot cytokines"/>
    <property type="match status" value="1"/>
</dbReference>